<feature type="coiled-coil region" evidence="1">
    <location>
        <begin position="40"/>
        <end position="67"/>
    </location>
</feature>
<proteinExistence type="predicted"/>
<evidence type="ECO:0000313" key="3">
    <source>
        <dbReference type="Proteomes" id="UP001331761"/>
    </source>
</evidence>
<dbReference type="Proteomes" id="UP001331761">
    <property type="component" value="Unassembled WGS sequence"/>
</dbReference>
<protein>
    <submittedName>
        <fullName evidence="2">Uncharacterized protein</fullName>
    </submittedName>
</protein>
<dbReference type="AlphaFoldDB" id="A0AAN8J382"/>
<gene>
    <name evidence="2" type="ORF">GCK32_011955</name>
</gene>
<accession>A0AAN8J382</accession>
<organism evidence="2 3">
    <name type="scientific">Trichostrongylus colubriformis</name>
    <name type="common">Black scour worm</name>
    <dbReference type="NCBI Taxonomy" id="6319"/>
    <lineage>
        <taxon>Eukaryota</taxon>
        <taxon>Metazoa</taxon>
        <taxon>Ecdysozoa</taxon>
        <taxon>Nematoda</taxon>
        <taxon>Chromadorea</taxon>
        <taxon>Rhabditida</taxon>
        <taxon>Rhabditina</taxon>
        <taxon>Rhabditomorpha</taxon>
        <taxon>Strongyloidea</taxon>
        <taxon>Trichostrongylidae</taxon>
        <taxon>Trichostrongylus</taxon>
    </lineage>
</organism>
<sequence>MAVRLSGKQAWLTRMGATLDDALSKCVSLSPDSEQGATMAESNQQQLQRIRQEHHELQTKTSNLQKALDGFIEAADMVDQPPNAEQMDRMQQNIDVA</sequence>
<keyword evidence="3" id="KW-1185">Reference proteome</keyword>
<reference evidence="2 3" key="1">
    <citation type="submission" date="2019-10" db="EMBL/GenBank/DDBJ databases">
        <title>Assembly and Annotation for the nematode Trichostrongylus colubriformis.</title>
        <authorList>
            <person name="Martin J."/>
        </authorList>
    </citation>
    <scope>NUCLEOTIDE SEQUENCE [LARGE SCALE GENOMIC DNA]</scope>
    <source>
        <strain evidence="2">G859</strain>
        <tissue evidence="2">Whole worm</tissue>
    </source>
</reference>
<name>A0AAN8J382_TRICO</name>
<keyword evidence="1" id="KW-0175">Coiled coil</keyword>
<dbReference type="EMBL" id="WIXE01003284">
    <property type="protein sequence ID" value="KAK5984079.1"/>
    <property type="molecule type" value="Genomic_DNA"/>
</dbReference>
<evidence type="ECO:0000256" key="1">
    <source>
        <dbReference type="SAM" id="Coils"/>
    </source>
</evidence>
<comment type="caution">
    <text evidence="2">The sequence shown here is derived from an EMBL/GenBank/DDBJ whole genome shotgun (WGS) entry which is preliminary data.</text>
</comment>
<evidence type="ECO:0000313" key="2">
    <source>
        <dbReference type="EMBL" id="KAK5984079.1"/>
    </source>
</evidence>